<accession>A0A6B0UCH5</accession>
<protein>
    <submittedName>
        <fullName evidence="2">Putative secreted protein</fullName>
    </submittedName>
</protein>
<dbReference type="EMBL" id="GIFC01007415">
    <property type="protein sequence ID" value="MXU89498.1"/>
    <property type="molecule type" value="Transcribed_RNA"/>
</dbReference>
<evidence type="ECO:0000313" key="2">
    <source>
        <dbReference type="EMBL" id="MXU89498.1"/>
    </source>
</evidence>
<feature type="signal peptide" evidence="1">
    <location>
        <begin position="1"/>
        <end position="28"/>
    </location>
</feature>
<sequence>MKLFTVARRSATLLLNAAMGSLVGRVVASEVLPTAAHSIGVPVPADSCPMDVSLEAISRAFSNVAGSAARTLSRSLDWRPIMNWSRIIGSPTCSDTSGYACPKRSTRS</sequence>
<name>A0A6B0UCH5_IXORI</name>
<evidence type="ECO:0000256" key="1">
    <source>
        <dbReference type="SAM" id="SignalP"/>
    </source>
</evidence>
<organism evidence="2">
    <name type="scientific">Ixodes ricinus</name>
    <name type="common">Common tick</name>
    <name type="synonym">Acarus ricinus</name>
    <dbReference type="NCBI Taxonomy" id="34613"/>
    <lineage>
        <taxon>Eukaryota</taxon>
        <taxon>Metazoa</taxon>
        <taxon>Ecdysozoa</taxon>
        <taxon>Arthropoda</taxon>
        <taxon>Chelicerata</taxon>
        <taxon>Arachnida</taxon>
        <taxon>Acari</taxon>
        <taxon>Parasitiformes</taxon>
        <taxon>Ixodida</taxon>
        <taxon>Ixodoidea</taxon>
        <taxon>Ixodidae</taxon>
        <taxon>Ixodinae</taxon>
        <taxon>Ixodes</taxon>
    </lineage>
</organism>
<dbReference type="AlphaFoldDB" id="A0A6B0UCH5"/>
<reference evidence="2" key="1">
    <citation type="submission" date="2019-12" db="EMBL/GenBank/DDBJ databases">
        <title>An insight into the sialome of adult female Ixodes ricinus ticks feeding for 6 days.</title>
        <authorList>
            <person name="Perner J."/>
            <person name="Ribeiro J.M.C."/>
        </authorList>
    </citation>
    <scope>NUCLEOTIDE SEQUENCE</scope>
    <source>
        <strain evidence="2">Semi-engorged</strain>
        <tissue evidence="2">Salivary glands</tissue>
    </source>
</reference>
<proteinExistence type="predicted"/>
<keyword evidence="1" id="KW-0732">Signal</keyword>
<feature type="chain" id="PRO_5025403194" evidence="1">
    <location>
        <begin position="29"/>
        <end position="108"/>
    </location>
</feature>